<accession>A0ABT4MWA5</accession>
<protein>
    <submittedName>
        <fullName evidence="1">Uncharacterized protein</fullName>
    </submittedName>
</protein>
<dbReference type="EMBL" id="JAPWIE010000004">
    <property type="protein sequence ID" value="MCZ4551294.1"/>
    <property type="molecule type" value="Genomic_DNA"/>
</dbReference>
<gene>
    <name evidence="1" type="ORF">O4213_14985</name>
</gene>
<keyword evidence="2" id="KW-1185">Reference proteome</keyword>
<dbReference type="RefSeq" id="WP_301572070.1">
    <property type="nucleotide sequence ID" value="NZ_JAPWIE010000004.1"/>
</dbReference>
<name>A0ABT4MWA5_GORRU</name>
<sequence length="105" mass="10553">MTSPSTPLRPGDQLASTTCATRVVVVKAPAEQDVVIACGGAPMVPAATAEKITGQGGTPTTLLGKRYTDTAETVELLCTSPGTGELTIDGTALSIKNAKPLPASD</sequence>
<organism evidence="1 2">
    <name type="scientific">Gordonia rubripertincta</name>
    <name type="common">Rhodococcus corallinus</name>
    <dbReference type="NCBI Taxonomy" id="36822"/>
    <lineage>
        <taxon>Bacteria</taxon>
        <taxon>Bacillati</taxon>
        <taxon>Actinomycetota</taxon>
        <taxon>Actinomycetes</taxon>
        <taxon>Mycobacteriales</taxon>
        <taxon>Gordoniaceae</taxon>
        <taxon>Gordonia</taxon>
    </lineage>
</organism>
<reference evidence="1" key="1">
    <citation type="submission" date="2022-12" db="EMBL/GenBank/DDBJ databases">
        <authorList>
            <person name="Krivoruchko A.V."/>
            <person name="Elkin A."/>
        </authorList>
    </citation>
    <scope>NUCLEOTIDE SEQUENCE</scope>
    <source>
        <strain evidence="1">IEGM 1388</strain>
    </source>
</reference>
<evidence type="ECO:0000313" key="2">
    <source>
        <dbReference type="Proteomes" id="UP001067235"/>
    </source>
</evidence>
<dbReference type="Proteomes" id="UP001067235">
    <property type="component" value="Unassembled WGS sequence"/>
</dbReference>
<evidence type="ECO:0000313" key="1">
    <source>
        <dbReference type="EMBL" id="MCZ4551294.1"/>
    </source>
</evidence>
<comment type="caution">
    <text evidence="1">The sequence shown here is derived from an EMBL/GenBank/DDBJ whole genome shotgun (WGS) entry which is preliminary data.</text>
</comment>
<proteinExistence type="predicted"/>